<keyword evidence="9" id="KW-0067">ATP-binding</keyword>
<evidence type="ECO:0000256" key="9">
    <source>
        <dbReference type="ARBA" id="ARBA00022840"/>
    </source>
</evidence>
<organism evidence="14 15">
    <name type="scientific">Sulfurospirillum diekertiae</name>
    <dbReference type="NCBI Taxonomy" id="1854492"/>
    <lineage>
        <taxon>Bacteria</taxon>
        <taxon>Pseudomonadati</taxon>
        <taxon>Campylobacterota</taxon>
        <taxon>Epsilonproteobacteria</taxon>
        <taxon>Campylobacterales</taxon>
        <taxon>Sulfurospirillaceae</taxon>
        <taxon>Sulfurospirillum</taxon>
    </lineage>
</organism>
<dbReference type="PANTHER" id="PTHR10285">
    <property type="entry name" value="URIDINE KINASE"/>
    <property type="match status" value="1"/>
</dbReference>
<keyword evidence="12" id="KW-1133">Transmembrane helix</keyword>
<keyword evidence="6 14" id="KW-0808">Transferase</keyword>
<dbReference type="Gene3D" id="3.40.50.300">
    <property type="entry name" value="P-loop containing nucleotide triphosphate hydrolases"/>
    <property type="match status" value="1"/>
</dbReference>
<evidence type="ECO:0000256" key="4">
    <source>
        <dbReference type="ARBA" id="ARBA00022531"/>
    </source>
</evidence>
<evidence type="ECO:0000313" key="14">
    <source>
        <dbReference type="EMBL" id="ARU49519.1"/>
    </source>
</evidence>
<evidence type="ECO:0000256" key="3">
    <source>
        <dbReference type="ARBA" id="ARBA00012042"/>
    </source>
</evidence>
<dbReference type="EC" id="2.7.1.19" evidence="3 11"/>
<dbReference type="Pfam" id="PF00485">
    <property type="entry name" value="PRK"/>
    <property type="match status" value="1"/>
</dbReference>
<keyword evidence="7" id="KW-0547">Nucleotide-binding</keyword>
<dbReference type="OrthoDB" id="9777642at2"/>
<evidence type="ECO:0000313" key="15">
    <source>
        <dbReference type="Proteomes" id="UP000196005"/>
    </source>
</evidence>
<dbReference type="SUPFAM" id="SSF52540">
    <property type="entry name" value="P-loop containing nucleoside triphosphate hydrolases"/>
    <property type="match status" value="1"/>
</dbReference>
<evidence type="ECO:0000256" key="7">
    <source>
        <dbReference type="ARBA" id="ARBA00022741"/>
    </source>
</evidence>
<dbReference type="EMBL" id="CP021416">
    <property type="protein sequence ID" value="ARU49519.1"/>
    <property type="molecule type" value="Genomic_DNA"/>
</dbReference>
<dbReference type="InterPro" id="IPR006082">
    <property type="entry name" value="PRK"/>
</dbReference>
<gene>
    <name evidence="14" type="ORF">Sdiek1_2369</name>
</gene>
<dbReference type="RefSeq" id="WP_087439258.1">
    <property type="nucleotide sequence ID" value="NZ_CP021416.1"/>
</dbReference>
<feature type="domain" description="Phosphoribulokinase/uridine kinase" evidence="13">
    <location>
        <begin position="125"/>
        <end position="303"/>
    </location>
</feature>
<dbReference type="Proteomes" id="UP000196005">
    <property type="component" value="Chromosome"/>
</dbReference>
<feature type="transmembrane region" description="Helical" evidence="12">
    <location>
        <begin position="6"/>
        <end position="35"/>
    </location>
</feature>
<comment type="similarity">
    <text evidence="2 11">Belongs to the phosphoribulokinase family.</text>
</comment>
<dbReference type="InterPro" id="IPR027417">
    <property type="entry name" value="P-loop_NTPase"/>
</dbReference>
<protein>
    <recommendedName>
        <fullName evidence="3 11">Phosphoribulokinase</fullName>
        <ecNumber evidence="3 11">2.7.1.19</ecNumber>
    </recommendedName>
</protein>
<keyword evidence="12" id="KW-0812">Transmembrane</keyword>
<evidence type="ECO:0000256" key="12">
    <source>
        <dbReference type="SAM" id="Phobius"/>
    </source>
</evidence>
<comment type="catalytic activity">
    <reaction evidence="10 11">
        <text>D-ribulose 5-phosphate + ATP = D-ribulose 1,5-bisphosphate + ADP + H(+)</text>
        <dbReference type="Rhea" id="RHEA:19365"/>
        <dbReference type="ChEBI" id="CHEBI:15378"/>
        <dbReference type="ChEBI" id="CHEBI:30616"/>
        <dbReference type="ChEBI" id="CHEBI:57870"/>
        <dbReference type="ChEBI" id="CHEBI:58121"/>
        <dbReference type="ChEBI" id="CHEBI:456216"/>
        <dbReference type="EC" id="2.7.1.19"/>
    </reaction>
</comment>
<proteinExistence type="inferred from homology"/>
<keyword evidence="15" id="KW-1185">Reference proteome</keyword>
<dbReference type="GO" id="GO:0008974">
    <property type="term" value="F:phosphoribulokinase activity"/>
    <property type="evidence" value="ECO:0007669"/>
    <property type="project" value="UniProtKB-EC"/>
</dbReference>
<evidence type="ECO:0000256" key="2">
    <source>
        <dbReference type="ARBA" id="ARBA00009719"/>
    </source>
</evidence>
<evidence type="ECO:0000259" key="13">
    <source>
        <dbReference type="Pfam" id="PF00485"/>
    </source>
</evidence>
<evidence type="ECO:0000256" key="8">
    <source>
        <dbReference type="ARBA" id="ARBA00022777"/>
    </source>
</evidence>
<dbReference type="InterPro" id="IPR006083">
    <property type="entry name" value="PRK/URK"/>
</dbReference>
<dbReference type="KEGG" id="suls:Sdiek1_2369"/>
<name>A0A1Y0HN20_9BACT</name>
<dbReference type="GO" id="GO:0019253">
    <property type="term" value="P:reductive pentose-phosphate cycle"/>
    <property type="evidence" value="ECO:0007669"/>
    <property type="project" value="UniProtKB-KW"/>
</dbReference>
<dbReference type="PRINTS" id="PR00478">
    <property type="entry name" value="PHRIBLKINASE"/>
</dbReference>
<dbReference type="PROSITE" id="PS00567">
    <property type="entry name" value="PHOSPHORIBULOKINASE"/>
    <property type="match status" value="1"/>
</dbReference>
<dbReference type="AlphaFoldDB" id="A0A1Y0HN20"/>
<evidence type="ECO:0000256" key="5">
    <source>
        <dbReference type="ARBA" id="ARBA00022567"/>
    </source>
</evidence>
<keyword evidence="4" id="KW-0602">Photosynthesis</keyword>
<accession>A0A1Y0HN20</accession>
<evidence type="ECO:0000256" key="1">
    <source>
        <dbReference type="ARBA" id="ARBA00005215"/>
    </source>
</evidence>
<feature type="transmembrane region" description="Helical" evidence="12">
    <location>
        <begin position="91"/>
        <end position="110"/>
    </location>
</feature>
<keyword evidence="8" id="KW-0418">Kinase</keyword>
<evidence type="ECO:0000256" key="6">
    <source>
        <dbReference type="ARBA" id="ARBA00022679"/>
    </source>
</evidence>
<evidence type="ECO:0000256" key="10">
    <source>
        <dbReference type="ARBA" id="ARBA00047663"/>
    </source>
</evidence>
<keyword evidence="12" id="KW-0472">Membrane</keyword>
<evidence type="ECO:0000256" key="11">
    <source>
        <dbReference type="RuleBase" id="RU004082"/>
    </source>
</evidence>
<reference evidence="15" key="1">
    <citation type="submission" date="2017-05" db="EMBL/GenBank/DDBJ databases">
        <title>Dechlorination kinetics govern the competition between two new strains of the genus Sulfurospirillum.</title>
        <authorList>
            <person name="Buttet G.F."/>
            <person name="Murray A.M."/>
            <person name="Goris T."/>
            <person name="Burion M."/>
            <person name="Lin B."/>
            <person name="Rolle M."/>
            <person name="Maillard J."/>
        </authorList>
    </citation>
    <scope>NUCLEOTIDE SEQUENCE [LARGE SCALE GENOMIC DNA]</scope>
    <source>
        <strain evidence="15">SL2-1</strain>
    </source>
</reference>
<sequence length="407" mass="48338">MIYYFFYFGLLFVAVIFFIYPSPGWYVWIVPFISIYLIKNTHEQKSFLLYANFSLAYLVFFIFFYKSEYQDILLMGNAINLKILHERFRNFSFTYLEVMLMAIMYAFYKYGIKSNSIYKKQTNLLIGIGGDSGVGKTTLLNSFQNILGTKLLQIEGDGEHKWERGDNHWSKFTHLDPKANNIHKQANAIYELKHNRSIFRSEYNHHTGKFTPQVKIDPKEFIIISGLHPFYLPKVRKIIDFKIYLDTDEKLRRHWKIIRDMQKRGYSLEKIIQQIEARVEDTLKYIYPQKAFADLVISFFPIQEFEIGDINQKIDLGLKLTIDASIHIEVLFDYLTCPYIWDYNEDLYTQYIELCQEPHIDFELVAHELVPNINEIVSIEAHWEKGYDGFIQLIALIMISEKLREDI</sequence>
<dbReference type="GO" id="GO:0005524">
    <property type="term" value="F:ATP binding"/>
    <property type="evidence" value="ECO:0007669"/>
    <property type="project" value="UniProtKB-KW"/>
</dbReference>
<comment type="pathway">
    <text evidence="1">Carbohydrate biosynthesis; Calvin cycle.</text>
</comment>
<keyword evidence="5" id="KW-0113">Calvin cycle</keyword>
<feature type="transmembrane region" description="Helical" evidence="12">
    <location>
        <begin position="47"/>
        <end position="65"/>
    </location>
</feature>